<organism evidence="2">
    <name type="scientific">marine sediment metagenome</name>
    <dbReference type="NCBI Taxonomy" id="412755"/>
    <lineage>
        <taxon>unclassified sequences</taxon>
        <taxon>metagenomes</taxon>
        <taxon>ecological metagenomes</taxon>
    </lineage>
</organism>
<proteinExistence type="predicted"/>
<protein>
    <recommendedName>
        <fullName evidence="3">DUF4405 domain-containing protein</fullName>
    </recommendedName>
</protein>
<name>A0A0F9AR47_9ZZZZ</name>
<evidence type="ECO:0000256" key="1">
    <source>
        <dbReference type="SAM" id="Phobius"/>
    </source>
</evidence>
<evidence type="ECO:0000313" key="2">
    <source>
        <dbReference type="EMBL" id="KKK74671.1"/>
    </source>
</evidence>
<evidence type="ECO:0008006" key="3">
    <source>
        <dbReference type="Google" id="ProtNLM"/>
    </source>
</evidence>
<gene>
    <name evidence="2" type="ORF">LCGC14_2881460</name>
</gene>
<keyword evidence="1" id="KW-0812">Transmembrane</keyword>
<feature type="transmembrane region" description="Helical" evidence="1">
    <location>
        <begin position="48"/>
        <end position="67"/>
    </location>
</feature>
<keyword evidence="1" id="KW-0472">Membrane</keyword>
<comment type="caution">
    <text evidence="2">The sequence shown here is derived from an EMBL/GenBank/DDBJ whole genome shotgun (WGS) entry which is preliminary data.</text>
</comment>
<dbReference type="EMBL" id="LAZR01056209">
    <property type="protein sequence ID" value="KKK74671.1"/>
    <property type="molecule type" value="Genomic_DNA"/>
</dbReference>
<feature type="transmembrane region" description="Helical" evidence="1">
    <location>
        <begin position="6"/>
        <end position="27"/>
    </location>
</feature>
<sequence length="153" mass="17201">LDRHEWGSIHFWISVVLFSVLSLHLTVHWRWIVNVAAGQPREGSGLRAGLGIVGLAALVALAISPLLTPVERDLTSKGSSFLSSHKYKGITIRGSMTLKNVEETAEVPAIYIIESLKLPESISVEERLGPLKRKYRFEINDVREIVKEYKNRK</sequence>
<feature type="non-terminal residue" evidence="2">
    <location>
        <position position="1"/>
    </location>
</feature>
<keyword evidence="1" id="KW-1133">Transmembrane helix</keyword>
<dbReference type="AlphaFoldDB" id="A0A0F9AR47"/>
<reference evidence="2" key="1">
    <citation type="journal article" date="2015" name="Nature">
        <title>Complex archaea that bridge the gap between prokaryotes and eukaryotes.</title>
        <authorList>
            <person name="Spang A."/>
            <person name="Saw J.H."/>
            <person name="Jorgensen S.L."/>
            <person name="Zaremba-Niedzwiedzka K."/>
            <person name="Martijn J."/>
            <person name="Lind A.E."/>
            <person name="van Eijk R."/>
            <person name="Schleper C."/>
            <person name="Guy L."/>
            <person name="Ettema T.J."/>
        </authorList>
    </citation>
    <scope>NUCLEOTIDE SEQUENCE</scope>
</reference>
<accession>A0A0F9AR47</accession>